<dbReference type="KEGG" id="nvn:NVIE_008340"/>
<reference evidence="4 5" key="1">
    <citation type="journal article" date="2014" name="Int. J. Syst. Evol. Microbiol.">
        <title>Nitrososphaera viennensis gen. nov., sp. nov., an aerobic and mesophilic, ammonia-oxidizing archaeon from soil and a member of the archaeal phylum Thaumarchaeota.</title>
        <authorList>
            <person name="Stieglmeier M."/>
            <person name="Klingl A."/>
            <person name="Alves R.J."/>
            <person name="Rittmann S.K."/>
            <person name="Melcher M."/>
            <person name="Leisch N."/>
            <person name="Schleper C."/>
        </authorList>
    </citation>
    <scope>NUCLEOTIDE SEQUENCE [LARGE SCALE GENOMIC DNA]</scope>
    <source>
        <strain evidence="4">EN76</strain>
    </source>
</reference>
<dbReference type="Pfam" id="PF00378">
    <property type="entry name" value="ECH_1"/>
    <property type="match status" value="1"/>
</dbReference>
<dbReference type="FunFam" id="3.90.226.10:FF:000009">
    <property type="entry name" value="Carnitinyl-CoA dehydratase"/>
    <property type="match status" value="1"/>
</dbReference>
<dbReference type="EMBL" id="CP007536">
    <property type="protein sequence ID" value="AIC15052.1"/>
    <property type="molecule type" value="Genomic_DNA"/>
</dbReference>
<dbReference type="Proteomes" id="UP000027093">
    <property type="component" value="Chromosome"/>
</dbReference>
<dbReference type="InterPro" id="IPR029045">
    <property type="entry name" value="ClpP/crotonase-like_dom_sf"/>
</dbReference>
<organism evidence="4 5">
    <name type="scientific">Nitrososphaera viennensis EN76</name>
    <dbReference type="NCBI Taxonomy" id="926571"/>
    <lineage>
        <taxon>Archaea</taxon>
        <taxon>Nitrososphaerota</taxon>
        <taxon>Nitrososphaeria</taxon>
        <taxon>Nitrososphaerales</taxon>
        <taxon>Nitrososphaeraceae</taxon>
        <taxon>Nitrososphaera</taxon>
    </lineage>
</organism>
<dbReference type="HOGENOM" id="CLU_009834_7_6_2"/>
<dbReference type="Gene3D" id="1.10.12.10">
    <property type="entry name" value="Lyase 2-enoyl-coa Hydratase, Chain A, domain 2"/>
    <property type="match status" value="1"/>
</dbReference>
<gene>
    <name evidence="4" type="ORF">NVIE_008340</name>
</gene>
<evidence type="ECO:0000256" key="3">
    <source>
        <dbReference type="RuleBase" id="RU003707"/>
    </source>
</evidence>
<dbReference type="AlphaFoldDB" id="A0A060HPB6"/>
<name>A0A060HPB6_9ARCH</name>
<dbReference type="InterPro" id="IPR018376">
    <property type="entry name" value="Enoyl-CoA_hyd/isom_CS"/>
</dbReference>
<evidence type="ECO:0000313" key="5">
    <source>
        <dbReference type="Proteomes" id="UP000027093"/>
    </source>
</evidence>
<dbReference type="PROSITE" id="PS00166">
    <property type="entry name" value="ENOYL_COA_HYDRATASE"/>
    <property type="match status" value="1"/>
</dbReference>
<dbReference type="SUPFAM" id="SSF52096">
    <property type="entry name" value="ClpP/crotonase"/>
    <property type="match status" value="1"/>
</dbReference>
<dbReference type="PANTHER" id="PTHR11941">
    <property type="entry name" value="ENOYL-COA HYDRATASE-RELATED"/>
    <property type="match status" value="1"/>
</dbReference>
<comment type="similarity">
    <text evidence="1 3">Belongs to the enoyl-CoA hydratase/isomerase family.</text>
</comment>
<dbReference type="PANTHER" id="PTHR11941:SF54">
    <property type="entry name" value="ENOYL-COA HYDRATASE, MITOCHONDRIAL"/>
    <property type="match status" value="1"/>
</dbReference>
<proteinExistence type="inferred from homology"/>
<dbReference type="InterPro" id="IPR001753">
    <property type="entry name" value="Enoyl-CoA_hydra/iso"/>
</dbReference>
<dbReference type="GO" id="GO:0006635">
    <property type="term" value="P:fatty acid beta-oxidation"/>
    <property type="evidence" value="ECO:0007669"/>
    <property type="project" value="TreeGrafter"/>
</dbReference>
<sequence length="286" mass="30518">MSTMKYIQLEPHGEIAVVKINRPEALNAMNVDVIAELSRTIDILAADEGTKCVVITGAGERAFCAGADIAFMVNIEPMAAEKYASAAQAVLNKIEKLEKPVIAAVNGFALGGGCELAMVCDIRIASENAKIGQPEVTIGIPPGWGGTQRLLRIVGPAKAKEMIYTGKMITADEAASIGLVNKVVKLGAEDQLPPEAPKGDAAAEKARAAEVAKILNKKLMADCMALAKEITKNSFTAVKVSKMLINRGMDSDIETGLRLEIYGWALCFAHEDRKNMMSAFLNKGKK</sequence>
<evidence type="ECO:0000256" key="1">
    <source>
        <dbReference type="ARBA" id="ARBA00005254"/>
    </source>
</evidence>
<keyword evidence="5" id="KW-1185">Reference proteome</keyword>
<protein>
    <submittedName>
        <fullName evidence="4">3-hydroxybutyryl-CoA dehydratase</fullName>
        <ecNumber evidence="4">4.2.1.55</ecNumber>
    </submittedName>
</protein>
<dbReference type="CDD" id="cd06558">
    <property type="entry name" value="crotonase-like"/>
    <property type="match status" value="1"/>
</dbReference>
<dbReference type="Gene3D" id="3.90.226.10">
    <property type="entry name" value="2-enoyl-CoA Hydratase, Chain A, domain 1"/>
    <property type="match status" value="1"/>
</dbReference>
<dbReference type="STRING" id="926571.NVIE_008340"/>
<dbReference type="GO" id="GO:0016829">
    <property type="term" value="F:lyase activity"/>
    <property type="evidence" value="ECO:0007669"/>
    <property type="project" value="UniProtKB-KW"/>
</dbReference>
<keyword evidence="2 4" id="KW-0456">Lyase</keyword>
<dbReference type="EC" id="4.2.1.55" evidence="4"/>
<accession>A0A060HPB6</accession>
<evidence type="ECO:0000313" key="4">
    <source>
        <dbReference type="EMBL" id="AIC15052.1"/>
    </source>
</evidence>
<evidence type="ECO:0000256" key="2">
    <source>
        <dbReference type="ARBA" id="ARBA00023239"/>
    </source>
</evidence>
<dbReference type="InterPro" id="IPR014748">
    <property type="entry name" value="Enoyl-CoA_hydra_C"/>
</dbReference>